<dbReference type="RefSeq" id="WP_095493055.1">
    <property type="nucleotide sequence ID" value="NZ_NPKJ01000041.1"/>
</dbReference>
<dbReference type="EMBL" id="NPKJ01000041">
    <property type="protein sequence ID" value="PAQ09556.1"/>
    <property type="molecule type" value="Genomic_DNA"/>
</dbReference>
<evidence type="ECO:0000313" key="2">
    <source>
        <dbReference type="Proteomes" id="UP000216442"/>
    </source>
</evidence>
<gene>
    <name evidence="1" type="ORF">CIT26_13615</name>
</gene>
<dbReference type="OrthoDB" id="6638239at2"/>
<evidence type="ECO:0000313" key="1">
    <source>
        <dbReference type="EMBL" id="PAQ09556.1"/>
    </source>
</evidence>
<keyword evidence="2" id="KW-1185">Reference proteome</keyword>
<proteinExistence type="predicted"/>
<protein>
    <submittedName>
        <fullName evidence="1">Uncharacterized protein</fullName>
    </submittedName>
</protein>
<comment type="caution">
    <text evidence="1">The sequence shown here is derived from an EMBL/GenBank/DDBJ whole genome shotgun (WGS) entry which is preliminary data.</text>
</comment>
<dbReference type="AlphaFoldDB" id="A0A271LQ63"/>
<sequence>MAYATTNPPVLITQGIAGFRIWKYESVDAATLVRVAGYFTNGWQLGMRANDIVFVTDTDSSNATTIHTVNSASSSGVDLTDGLAVGTTDTD</sequence>
<dbReference type="Proteomes" id="UP000216442">
    <property type="component" value="Unassembled WGS sequence"/>
</dbReference>
<name>A0A271LQ63_9HYPH</name>
<accession>A0A271LQ63</accession>
<reference evidence="1 2" key="1">
    <citation type="submission" date="2017-08" db="EMBL/GenBank/DDBJ databases">
        <title>Mesorhizobium wenxinae sp. nov., a novel rhizobial species isolated from root nodules of chickpea (Cicer arietinum L.).</title>
        <authorList>
            <person name="Zhang J."/>
        </authorList>
    </citation>
    <scope>NUCLEOTIDE SEQUENCE [LARGE SCALE GENOMIC DNA]</scope>
    <source>
        <strain evidence="1 2">SDW018</strain>
    </source>
</reference>
<organism evidence="1 2">
    <name type="scientific">Mesorhizobium temperatum</name>
    <dbReference type="NCBI Taxonomy" id="241416"/>
    <lineage>
        <taxon>Bacteria</taxon>
        <taxon>Pseudomonadati</taxon>
        <taxon>Pseudomonadota</taxon>
        <taxon>Alphaproteobacteria</taxon>
        <taxon>Hyphomicrobiales</taxon>
        <taxon>Phyllobacteriaceae</taxon>
        <taxon>Mesorhizobium</taxon>
    </lineage>
</organism>